<dbReference type="PANTHER" id="PTHR43563:SF14">
    <property type="entry name" value="AMINE OXIDASE"/>
    <property type="match status" value="1"/>
</dbReference>
<evidence type="ECO:0000256" key="1">
    <source>
        <dbReference type="ARBA" id="ARBA00001974"/>
    </source>
</evidence>
<dbReference type="Gene3D" id="3.50.50.60">
    <property type="entry name" value="FAD/NAD(P)-binding domain"/>
    <property type="match status" value="1"/>
</dbReference>
<dbReference type="InterPro" id="IPR006175">
    <property type="entry name" value="YjgF/YER057c/UK114"/>
</dbReference>
<dbReference type="InterPro" id="IPR001613">
    <property type="entry name" value="Flavin_amine_oxidase"/>
</dbReference>
<comment type="caution">
    <text evidence="9">The sequence shown here is derived from an EMBL/GenBank/DDBJ whole genome shotgun (WGS) entry which is preliminary data.</text>
</comment>
<dbReference type="EC" id="1.4.3.-" evidence="6"/>
<dbReference type="EMBL" id="JABEVY010000221">
    <property type="protein sequence ID" value="KAF5241883.1"/>
    <property type="molecule type" value="Genomic_DNA"/>
</dbReference>
<dbReference type="SUPFAM" id="SSF55298">
    <property type="entry name" value="YjgF-like"/>
    <property type="match status" value="1"/>
</dbReference>
<sequence>MGNVKTVDLENTSGAYFAPGTLSSASRVLQVSGQVGSAKDDTVPADYESQIHLALLNLRKILIAAGARVEDITKLTVYVVNYDAANRKHTRHIQKFLRGHRPAMTLVPVDKLAMPQWLFEIDATVALPPVEAPSRAPPLVTVSEKHDVVIVGAGLAGLTAAHELIRAGLSCIVLEARDRVGGKTWSQELPSGGVIDLGAAWINDTNQSRIIALARRYGADLIEQNTDGYCVLQNDKGEISLFPYGEIPKFDEESRKNIEIIRDMAERDCQALDTWDPRDMSLDSMTFEAYLRSRGACEAALATGTVWTRAMLGQDPKDISALYFLNYCKSGGGLMQMRSDRKHGGQYLRIRQGTQLFAKGLTSSLPGDTVRLSTPVKSIVQNGEVGSILVQTSSGRVISARKVITTVPGPALRSISFYPELPPVKQLWAESLSYGYYTKAMMEFQSPFWVEAGMCGLINSFTGPAAVVRDTSAPQSNKHILTCFMAADHGRAWGALPSQAEKEAALLKQLKSLYGVDNIEDLFVSLTYYEWSGDEWSGFGCPCTALPPGVLDTVGGDSLRQPAGDLHFAGTETAGEWKGYMEGAVRSGERAAGEVVKDLKAGGKAEVTAVLRSNYEAVVRHGFDIDSVLYGEIKSWRPTHDVSKGDTTPFDCILVMAKNIADVPLTTADIILPAVTPGYTSIALS</sequence>
<keyword evidence="3 6" id="KW-0560">Oxidoreductase</keyword>
<dbReference type="PANTHER" id="PTHR43563">
    <property type="entry name" value="AMINE OXIDASE"/>
    <property type="match status" value="1"/>
</dbReference>
<evidence type="ECO:0000259" key="7">
    <source>
        <dbReference type="Pfam" id="PF01593"/>
    </source>
</evidence>
<evidence type="ECO:0000256" key="5">
    <source>
        <dbReference type="PIRSR" id="PIRSR601613-1"/>
    </source>
</evidence>
<evidence type="ECO:0000256" key="2">
    <source>
        <dbReference type="ARBA" id="ARBA00005995"/>
    </source>
</evidence>
<evidence type="ECO:0000256" key="4">
    <source>
        <dbReference type="ARBA" id="ARBA00048448"/>
    </source>
</evidence>
<dbReference type="GO" id="GO:0097621">
    <property type="term" value="F:monoamine oxidase activity"/>
    <property type="evidence" value="ECO:0007669"/>
    <property type="project" value="UniProtKB-EC"/>
</dbReference>
<dbReference type="SUPFAM" id="SSF51905">
    <property type="entry name" value="FAD/NAD(P)-binding domain"/>
    <property type="match status" value="1"/>
</dbReference>
<evidence type="ECO:0000313" key="9">
    <source>
        <dbReference type="EMBL" id="KAF5241883.1"/>
    </source>
</evidence>
<organism evidence="9 10">
    <name type="scientific">Fusarium anthophilum</name>
    <dbReference type="NCBI Taxonomy" id="48485"/>
    <lineage>
        <taxon>Eukaryota</taxon>
        <taxon>Fungi</taxon>
        <taxon>Dikarya</taxon>
        <taxon>Ascomycota</taxon>
        <taxon>Pezizomycotina</taxon>
        <taxon>Sordariomycetes</taxon>
        <taxon>Hypocreomycetidae</taxon>
        <taxon>Hypocreales</taxon>
        <taxon>Nectriaceae</taxon>
        <taxon>Fusarium</taxon>
        <taxon>Fusarium fujikuroi species complex</taxon>
    </lineage>
</organism>
<feature type="domain" description="Amine oxidase" evidence="7">
    <location>
        <begin position="155"/>
        <end position="595"/>
    </location>
</feature>
<reference evidence="9 10" key="1">
    <citation type="journal article" date="2020" name="BMC Genomics">
        <title>Correction to: Identification and distribution of gene clusters required for synthesis of sphingolipid metabolism inhibitors in diverse species of the filamentous fungus Fusarium.</title>
        <authorList>
            <person name="Kim H.S."/>
            <person name="Lohmar J.M."/>
            <person name="Busman M."/>
            <person name="Brown D.W."/>
            <person name="Naumann T.A."/>
            <person name="Divon H.H."/>
            <person name="Lysoe E."/>
            <person name="Uhlig S."/>
            <person name="Proctor R.H."/>
        </authorList>
    </citation>
    <scope>NUCLEOTIDE SEQUENCE [LARGE SCALE GENOMIC DNA]</scope>
    <source>
        <strain evidence="9 10">NRRL 25214</strain>
    </source>
</reference>
<keyword evidence="6" id="KW-0285">Flavoprotein</keyword>
<dbReference type="Pfam" id="PF02558">
    <property type="entry name" value="ApbA"/>
    <property type="match status" value="1"/>
</dbReference>
<accession>A0A8H4Z8S8</accession>
<comment type="cofactor">
    <cofactor evidence="1 6">
        <name>FAD</name>
        <dbReference type="ChEBI" id="CHEBI:57692"/>
    </cofactor>
</comment>
<gene>
    <name evidence="9" type="ORF">FANTH_8958</name>
</gene>
<keyword evidence="10" id="KW-1185">Reference proteome</keyword>
<evidence type="ECO:0000313" key="10">
    <source>
        <dbReference type="Proteomes" id="UP000573603"/>
    </source>
</evidence>
<dbReference type="Gene3D" id="3.30.1330.40">
    <property type="entry name" value="RutC-like"/>
    <property type="match status" value="1"/>
</dbReference>
<evidence type="ECO:0000256" key="6">
    <source>
        <dbReference type="RuleBase" id="RU362067"/>
    </source>
</evidence>
<keyword evidence="6" id="KW-0274">FAD</keyword>
<evidence type="ECO:0000259" key="8">
    <source>
        <dbReference type="Pfam" id="PF02558"/>
    </source>
</evidence>
<dbReference type="Gene3D" id="1.10.405.10">
    <property type="entry name" value="Guanine Nucleotide Dissociation Inhibitor, domain 1"/>
    <property type="match status" value="1"/>
</dbReference>
<comment type="catalytic activity">
    <reaction evidence="4">
        <text>a secondary aliphatic amine + O2 + H2O = a primary amine + an aldehyde + H2O2</text>
        <dbReference type="Rhea" id="RHEA:26414"/>
        <dbReference type="ChEBI" id="CHEBI:15377"/>
        <dbReference type="ChEBI" id="CHEBI:15379"/>
        <dbReference type="ChEBI" id="CHEBI:16240"/>
        <dbReference type="ChEBI" id="CHEBI:17478"/>
        <dbReference type="ChEBI" id="CHEBI:58855"/>
        <dbReference type="ChEBI" id="CHEBI:65296"/>
        <dbReference type="EC" id="1.4.3.4"/>
    </reaction>
</comment>
<dbReference type="PRINTS" id="PR00757">
    <property type="entry name" value="AMINEOXDASEF"/>
</dbReference>
<dbReference type="InterPro" id="IPR035959">
    <property type="entry name" value="RutC-like_sf"/>
</dbReference>
<comment type="similarity">
    <text evidence="2 6">Belongs to the flavin monoamine oxidase family.</text>
</comment>
<feature type="binding site" evidence="5">
    <location>
        <position position="376"/>
    </location>
    <ligand>
        <name>FAD</name>
        <dbReference type="ChEBI" id="CHEBI:57692"/>
    </ligand>
</feature>
<feature type="binding site" evidence="5">
    <location>
        <position position="484"/>
    </location>
    <ligand>
        <name>substrate</name>
    </ligand>
</feature>
<proteinExistence type="inferred from homology"/>
<dbReference type="Gene3D" id="3.40.50.720">
    <property type="entry name" value="NAD(P)-binding Rossmann-like Domain"/>
    <property type="match status" value="1"/>
</dbReference>
<dbReference type="CDD" id="cd00448">
    <property type="entry name" value="YjgF_YER057c_UK114_family"/>
    <property type="match status" value="1"/>
</dbReference>
<evidence type="ECO:0000256" key="3">
    <source>
        <dbReference type="ARBA" id="ARBA00023002"/>
    </source>
</evidence>
<dbReference type="AlphaFoldDB" id="A0A8H4Z8S8"/>
<dbReference type="InterPro" id="IPR013332">
    <property type="entry name" value="KPR_N"/>
</dbReference>
<dbReference type="Gene3D" id="3.90.660.10">
    <property type="match status" value="1"/>
</dbReference>
<dbReference type="InterPro" id="IPR036188">
    <property type="entry name" value="FAD/NAD-bd_sf"/>
</dbReference>
<feature type="domain" description="Ketopantoate reductase N-terminal" evidence="8">
    <location>
        <begin position="599"/>
        <end position="678"/>
    </location>
</feature>
<dbReference type="InterPro" id="IPR002937">
    <property type="entry name" value="Amino_oxidase"/>
</dbReference>
<feature type="binding site" evidence="5">
    <location>
        <begin position="175"/>
        <end position="176"/>
    </location>
    <ligand>
        <name>FAD</name>
        <dbReference type="ChEBI" id="CHEBI:57692"/>
    </ligand>
</feature>
<name>A0A8H4Z8S8_9HYPO</name>
<dbReference type="InterPro" id="IPR050703">
    <property type="entry name" value="Flavin_MAO"/>
</dbReference>
<protein>
    <recommendedName>
        <fullName evidence="6">Amine oxidase</fullName>
        <ecNumber evidence="6">1.4.3.-</ecNumber>
    </recommendedName>
</protein>
<dbReference type="Pfam" id="PF01593">
    <property type="entry name" value="Amino_oxidase"/>
    <property type="match status" value="1"/>
</dbReference>
<feature type="binding site" evidence="5">
    <location>
        <position position="572"/>
    </location>
    <ligand>
        <name>FAD</name>
        <dbReference type="ChEBI" id="CHEBI:57692"/>
    </ligand>
</feature>
<dbReference type="Pfam" id="PF01042">
    <property type="entry name" value="Ribonuc_L-PSP"/>
    <property type="match status" value="1"/>
</dbReference>
<dbReference type="Proteomes" id="UP000573603">
    <property type="component" value="Unassembled WGS sequence"/>
</dbReference>
<dbReference type="SUPFAM" id="SSF54373">
    <property type="entry name" value="FAD-linked reductases, C-terminal domain"/>
    <property type="match status" value="1"/>
</dbReference>